<dbReference type="Proteomes" id="UP000275456">
    <property type="component" value="Unassembled WGS sequence"/>
</dbReference>
<evidence type="ECO:0000313" key="6">
    <source>
        <dbReference type="EMBL" id="ROR67450.1"/>
    </source>
</evidence>
<feature type="transmembrane region" description="Helical" evidence="3">
    <location>
        <begin position="37"/>
        <end position="59"/>
    </location>
</feature>
<dbReference type="InterPro" id="IPR008269">
    <property type="entry name" value="Lon_proteolytic"/>
</dbReference>
<evidence type="ECO:0000313" key="7">
    <source>
        <dbReference type="Proteomes" id="UP000275456"/>
    </source>
</evidence>
<dbReference type="Pfam" id="PF17820">
    <property type="entry name" value="PDZ_6"/>
    <property type="match status" value="1"/>
</dbReference>
<evidence type="ECO:0000256" key="3">
    <source>
        <dbReference type="SAM" id="Phobius"/>
    </source>
</evidence>
<evidence type="ECO:0000256" key="1">
    <source>
        <dbReference type="PROSITE-ProRule" id="PRU01122"/>
    </source>
</evidence>
<dbReference type="InterPro" id="IPR020568">
    <property type="entry name" value="Ribosomal_Su5_D2-typ_SF"/>
</dbReference>
<dbReference type="InterPro" id="IPR001478">
    <property type="entry name" value="PDZ"/>
</dbReference>
<dbReference type="PROSITE" id="PS50106">
    <property type="entry name" value="PDZ"/>
    <property type="match status" value="1"/>
</dbReference>
<protein>
    <recommendedName>
        <fullName evidence="1">endopeptidase La</fullName>
        <ecNumber evidence="1">3.4.21.53</ecNumber>
    </recommendedName>
</protein>
<dbReference type="GO" id="GO:0006508">
    <property type="term" value="P:proteolysis"/>
    <property type="evidence" value="ECO:0007669"/>
    <property type="project" value="UniProtKB-KW"/>
</dbReference>
<dbReference type="EMBL" id="RKHJ01000001">
    <property type="protein sequence ID" value="ROR67450.1"/>
    <property type="molecule type" value="Genomic_DNA"/>
</dbReference>
<keyword evidence="3" id="KW-1133">Transmembrane helix</keyword>
<sequence>MSQPAGNPPIPSSAVREHPVQHRFPDVRPRRVRRAGWVGLGIAAVASLALAFLPSPYVVETPGPTFDTLGATDAGPLITIDGAETYPTEGELRLLTVSLLGNPQRPLTWIDVAEAYLDPSDSIIPMAAAFPPQVSVEESNEAGRIEMQNSQSAAVAAALLHEGLDVESDVRIAGVIPGSPAEGLLEEGDRILRVNGEAVYDVFSIRASIAAVDGPTTLEIQRGDEALTVEVTPVVEDGQKIVGIYPSNEFTFPFEVDIQLPNVGGPSAGMMFALGVVDELTPGAMTAGTRWAGTGTIAALGDVGPIGGIVQKMHGAVDAGATHFLAPVENCGEVAGHVPEGLTVFAVDTLDDAMAAIDAVAMNEDTSALPTCEAAPAP</sequence>
<dbReference type="SMART" id="SM00228">
    <property type="entry name" value="PDZ"/>
    <property type="match status" value="1"/>
</dbReference>
<comment type="catalytic activity">
    <reaction evidence="1">
        <text>Hydrolysis of proteins in presence of ATP.</text>
        <dbReference type="EC" id="3.4.21.53"/>
    </reaction>
</comment>
<feature type="domain" description="Lon proteolytic" evidence="5">
    <location>
        <begin position="188"/>
        <end position="360"/>
    </location>
</feature>
<feature type="domain" description="PDZ" evidence="4">
    <location>
        <begin position="144"/>
        <end position="224"/>
    </location>
</feature>
<feature type="compositionally biased region" description="Pro residues" evidence="2">
    <location>
        <begin position="1"/>
        <end position="11"/>
    </location>
</feature>
<organism evidence="6 7">
    <name type="scientific">Agrococcus jenensis</name>
    <dbReference type="NCBI Taxonomy" id="46353"/>
    <lineage>
        <taxon>Bacteria</taxon>
        <taxon>Bacillati</taxon>
        <taxon>Actinomycetota</taxon>
        <taxon>Actinomycetes</taxon>
        <taxon>Micrococcales</taxon>
        <taxon>Microbacteriaceae</taxon>
        <taxon>Agrococcus</taxon>
    </lineage>
</organism>
<dbReference type="Gene3D" id="2.30.42.10">
    <property type="match status" value="1"/>
</dbReference>
<evidence type="ECO:0000259" key="4">
    <source>
        <dbReference type="PROSITE" id="PS50106"/>
    </source>
</evidence>
<dbReference type="SUPFAM" id="SSF54211">
    <property type="entry name" value="Ribosomal protein S5 domain 2-like"/>
    <property type="match status" value="1"/>
</dbReference>
<dbReference type="Gene3D" id="3.30.230.10">
    <property type="match status" value="1"/>
</dbReference>
<dbReference type="GO" id="GO:0004176">
    <property type="term" value="F:ATP-dependent peptidase activity"/>
    <property type="evidence" value="ECO:0007669"/>
    <property type="project" value="UniProtKB-UniRule"/>
</dbReference>
<comment type="similarity">
    <text evidence="1">Belongs to the peptidase S16 family.</text>
</comment>
<dbReference type="EC" id="3.4.21.53" evidence="1"/>
<keyword evidence="1" id="KW-0378">Hydrolase</keyword>
<dbReference type="InterPro" id="IPR014721">
    <property type="entry name" value="Ribsml_uS5_D2-typ_fold_subgr"/>
</dbReference>
<feature type="region of interest" description="Disordered" evidence="2">
    <location>
        <begin position="1"/>
        <end position="22"/>
    </location>
</feature>
<dbReference type="RefSeq" id="WP_123698308.1">
    <property type="nucleotide sequence ID" value="NZ_RKHJ01000001.1"/>
</dbReference>
<comment type="caution">
    <text evidence="6">The sequence shown here is derived from an EMBL/GenBank/DDBJ whole genome shotgun (WGS) entry which is preliminary data.</text>
</comment>
<dbReference type="OrthoDB" id="2356897at2"/>
<evidence type="ECO:0000256" key="2">
    <source>
        <dbReference type="SAM" id="MobiDB-lite"/>
    </source>
</evidence>
<dbReference type="GO" id="GO:0004252">
    <property type="term" value="F:serine-type endopeptidase activity"/>
    <property type="evidence" value="ECO:0007669"/>
    <property type="project" value="UniProtKB-UniRule"/>
</dbReference>
<dbReference type="SUPFAM" id="SSF50156">
    <property type="entry name" value="PDZ domain-like"/>
    <property type="match status" value="1"/>
</dbReference>
<dbReference type="Pfam" id="PF05362">
    <property type="entry name" value="Lon_C"/>
    <property type="match status" value="1"/>
</dbReference>
<keyword evidence="1" id="KW-0720">Serine protease</keyword>
<dbReference type="InterPro" id="IPR041489">
    <property type="entry name" value="PDZ_6"/>
</dbReference>
<evidence type="ECO:0000259" key="5">
    <source>
        <dbReference type="PROSITE" id="PS51786"/>
    </source>
</evidence>
<dbReference type="AlphaFoldDB" id="A0A3N2AWV2"/>
<name>A0A3N2AWV2_9MICO</name>
<dbReference type="InterPro" id="IPR036034">
    <property type="entry name" value="PDZ_sf"/>
</dbReference>
<keyword evidence="3" id="KW-0812">Transmembrane</keyword>
<feature type="active site" evidence="1">
    <location>
        <position position="267"/>
    </location>
</feature>
<proteinExistence type="inferred from homology"/>
<keyword evidence="3" id="KW-0472">Membrane</keyword>
<keyword evidence="1" id="KW-0645">Protease</keyword>
<reference evidence="6 7" key="1">
    <citation type="submission" date="2018-11" db="EMBL/GenBank/DDBJ databases">
        <title>Sequencing the genomes of 1000 actinobacteria strains.</title>
        <authorList>
            <person name="Klenk H.-P."/>
        </authorList>
    </citation>
    <scope>NUCLEOTIDE SEQUENCE [LARGE SCALE GENOMIC DNA]</scope>
    <source>
        <strain evidence="6 7">DSM 9580</strain>
    </source>
</reference>
<dbReference type="PROSITE" id="PS51786">
    <property type="entry name" value="LON_PROTEOLYTIC"/>
    <property type="match status" value="1"/>
</dbReference>
<feature type="active site" evidence="1">
    <location>
        <position position="312"/>
    </location>
</feature>
<accession>A0A3N2AWV2</accession>
<gene>
    <name evidence="6" type="ORF">EDD26_2864</name>
</gene>
<keyword evidence="7" id="KW-1185">Reference proteome</keyword>